<evidence type="ECO:0000313" key="2">
    <source>
        <dbReference type="Proteomes" id="UP000008021"/>
    </source>
</evidence>
<keyword evidence="2" id="KW-1185">Reference proteome</keyword>
<dbReference type="Proteomes" id="UP000008021">
    <property type="component" value="Chromosome 6"/>
</dbReference>
<reference evidence="1" key="1">
    <citation type="submission" date="2015-04" db="UniProtKB">
        <authorList>
            <consortium name="EnsemblPlants"/>
        </authorList>
    </citation>
    <scope>IDENTIFICATION</scope>
</reference>
<dbReference type="Gramene" id="OMERI06G16110.1">
    <property type="protein sequence ID" value="OMERI06G16110.1"/>
    <property type="gene ID" value="OMERI06G16110"/>
</dbReference>
<proteinExistence type="predicted"/>
<dbReference type="AlphaFoldDB" id="A0A0E0E1V6"/>
<evidence type="ECO:0000313" key="1">
    <source>
        <dbReference type="EnsemblPlants" id="OMERI06G16110.1"/>
    </source>
</evidence>
<dbReference type="EnsemblPlants" id="OMERI06G16110.1">
    <property type="protein sequence ID" value="OMERI06G16110.1"/>
    <property type="gene ID" value="OMERI06G16110"/>
</dbReference>
<name>A0A0E0E1V6_9ORYZ</name>
<organism evidence="1">
    <name type="scientific">Oryza meridionalis</name>
    <dbReference type="NCBI Taxonomy" id="40149"/>
    <lineage>
        <taxon>Eukaryota</taxon>
        <taxon>Viridiplantae</taxon>
        <taxon>Streptophyta</taxon>
        <taxon>Embryophyta</taxon>
        <taxon>Tracheophyta</taxon>
        <taxon>Spermatophyta</taxon>
        <taxon>Magnoliopsida</taxon>
        <taxon>Liliopsida</taxon>
        <taxon>Poales</taxon>
        <taxon>Poaceae</taxon>
        <taxon>BOP clade</taxon>
        <taxon>Oryzoideae</taxon>
        <taxon>Oryzeae</taxon>
        <taxon>Oryzinae</taxon>
        <taxon>Oryza</taxon>
    </lineage>
</organism>
<dbReference type="HOGENOM" id="CLU_1663529_0_0_1"/>
<sequence>MVVLGVWWHEGLSYSSPRQQIDGEGGGGGVLADAKDVEEAALPIGVSSEDKGKMGSVRYTKKDDANVNGGVGSPASTRALAFRLSQGTSFPARRWNRTAGHVRKSNGRGDLVGAWRFGRNDFVYSQWSRTRVTIGENGARWTMGMETRCLGPPAVTSNG</sequence>
<reference evidence="1" key="2">
    <citation type="submission" date="2018-05" db="EMBL/GenBank/DDBJ databases">
        <title>OmerRS3 (Oryza meridionalis Reference Sequence Version 3).</title>
        <authorList>
            <person name="Zhang J."/>
            <person name="Kudrna D."/>
            <person name="Lee S."/>
            <person name="Talag J."/>
            <person name="Welchert J."/>
            <person name="Wing R.A."/>
        </authorList>
    </citation>
    <scope>NUCLEOTIDE SEQUENCE [LARGE SCALE GENOMIC DNA]</scope>
    <source>
        <strain evidence="1">cv. OR44</strain>
    </source>
</reference>
<protein>
    <submittedName>
        <fullName evidence="1">Uncharacterized protein</fullName>
    </submittedName>
</protein>
<accession>A0A0E0E1V6</accession>